<dbReference type="Pfam" id="PF00373">
    <property type="entry name" value="FERM_M"/>
    <property type="match status" value="1"/>
</dbReference>
<dbReference type="CDD" id="cd01765">
    <property type="entry name" value="FERM_F0_F1"/>
    <property type="match status" value="1"/>
</dbReference>
<dbReference type="InterPro" id="IPR014352">
    <property type="entry name" value="FERM/acyl-CoA-bd_prot_sf"/>
</dbReference>
<dbReference type="Gene3D" id="3.90.190.10">
    <property type="entry name" value="Protein tyrosine phosphatase superfamily"/>
    <property type="match status" value="1"/>
</dbReference>
<dbReference type="InterPro" id="IPR035963">
    <property type="entry name" value="FERM_2"/>
</dbReference>
<evidence type="ECO:0000313" key="20">
    <source>
        <dbReference type="EMBL" id="CAH0099663.1"/>
    </source>
</evidence>
<feature type="compositionally biased region" description="Polar residues" evidence="15">
    <location>
        <begin position="1326"/>
        <end position="1349"/>
    </location>
</feature>
<dbReference type="InterPro" id="IPR029021">
    <property type="entry name" value="Prot-tyrosine_phosphatase-like"/>
</dbReference>
<dbReference type="InterPro" id="IPR019749">
    <property type="entry name" value="Band_41_domain"/>
</dbReference>
<evidence type="ECO:0000313" key="21">
    <source>
        <dbReference type="Proteomes" id="UP000789390"/>
    </source>
</evidence>
<dbReference type="GO" id="GO:0004725">
    <property type="term" value="F:protein tyrosine phosphatase activity"/>
    <property type="evidence" value="ECO:0007669"/>
    <property type="project" value="InterPro"/>
</dbReference>
<dbReference type="Proteomes" id="UP000789390">
    <property type="component" value="Unassembled WGS sequence"/>
</dbReference>
<dbReference type="Gene3D" id="1.20.80.10">
    <property type="match status" value="1"/>
</dbReference>
<dbReference type="GO" id="GO:1904263">
    <property type="term" value="P:positive regulation of TORC1 signaling"/>
    <property type="evidence" value="ECO:0007669"/>
    <property type="project" value="TreeGrafter"/>
</dbReference>
<keyword evidence="5" id="KW-0963">Cytoplasm</keyword>
<dbReference type="GO" id="GO:0070161">
    <property type="term" value="C:anchoring junction"/>
    <property type="evidence" value="ECO:0007669"/>
    <property type="project" value="UniProtKB-SubCell"/>
</dbReference>
<dbReference type="PRINTS" id="PR00935">
    <property type="entry name" value="BAND41"/>
</dbReference>
<dbReference type="InterPro" id="IPR001680">
    <property type="entry name" value="WD40_rpt"/>
</dbReference>
<dbReference type="InterPro" id="IPR011993">
    <property type="entry name" value="PH-like_dom_sf"/>
</dbReference>
<dbReference type="SMART" id="SM00404">
    <property type="entry name" value="PTPc_motif"/>
    <property type="match status" value="1"/>
</dbReference>
<evidence type="ECO:0000256" key="12">
    <source>
        <dbReference type="ARBA" id="ARBA00023212"/>
    </source>
</evidence>
<feature type="compositionally biased region" description="Low complexity" evidence="15">
    <location>
        <begin position="396"/>
        <end position="410"/>
    </location>
</feature>
<feature type="domain" description="PDZ" evidence="19">
    <location>
        <begin position="458"/>
        <end position="541"/>
    </location>
</feature>
<dbReference type="CDD" id="cd16693">
    <property type="entry name" value="mRING-H2-C3H3C2_WDR24"/>
    <property type="match status" value="1"/>
</dbReference>
<dbReference type="PRINTS" id="PR00700">
    <property type="entry name" value="PRTYPHPHTASE"/>
</dbReference>
<dbReference type="InterPro" id="IPR015943">
    <property type="entry name" value="WD40/YVTN_repeat-like_dom_sf"/>
</dbReference>
<evidence type="ECO:0000256" key="15">
    <source>
        <dbReference type="SAM" id="MobiDB-lite"/>
    </source>
</evidence>
<dbReference type="GO" id="GO:0048666">
    <property type="term" value="P:neuron development"/>
    <property type="evidence" value="ECO:0007669"/>
    <property type="project" value="UniProtKB-ARBA"/>
</dbReference>
<evidence type="ECO:0000256" key="9">
    <source>
        <dbReference type="ARBA" id="ARBA00022771"/>
    </source>
</evidence>
<dbReference type="InterPro" id="IPR019748">
    <property type="entry name" value="FERM_central"/>
</dbReference>
<keyword evidence="7" id="KW-0479">Metal-binding</keyword>
<dbReference type="InterPro" id="IPR018979">
    <property type="entry name" value="FERM_N"/>
</dbReference>
<dbReference type="InterPro" id="IPR000387">
    <property type="entry name" value="Tyr_Pase_dom"/>
</dbReference>
<dbReference type="OrthoDB" id="5854685at2759"/>
<dbReference type="InterPro" id="IPR036322">
    <property type="entry name" value="WD40_repeat_dom_sf"/>
</dbReference>
<feature type="repeat" description="WD" evidence="14">
    <location>
        <begin position="1047"/>
        <end position="1081"/>
    </location>
</feature>
<evidence type="ECO:0000256" key="1">
    <source>
        <dbReference type="ARBA" id="ARBA00004245"/>
    </source>
</evidence>
<dbReference type="InterPro" id="IPR001478">
    <property type="entry name" value="PDZ"/>
</dbReference>
<evidence type="ECO:0000256" key="13">
    <source>
        <dbReference type="ARBA" id="ARBA00040269"/>
    </source>
</evidence>
<evidence type="ECO:0000256" key="5">
    <source>
        <dbReference type="ARBA" id="ARBA00022490"/>
    </source>
</evidence>
<dbReference type="PANTHER" id="PTHR46200:SF1">
    <property type="entry name" value="GATOR COMPLEX PROTEIN WDR24"/>
    <property type="match status" value="1"/>
</dbReference>
<keyword evidence="11" id="KW-0965">Cell junction</keyword>
<dbReference type="InterPro" id="IPR037590">
    <property type="entry name" value="WDR24"/>
</dbReference>
<sequence>MNQHRRDKSNQKRKKRSPKNLHCIVHFLDQTALLFRCNGKDFGKCLMDQVIQRFGLREPQYFGLSFPADHSIGYCWLEFEKTLYHQFQCSTGQIHLNFEVKYYVENPSQLLDEQTRWLFFLQTWKKVVNGSLPTSPQTCCLLTSYYLQATFGPISSEGEDLINISNLECVPNVVKENTPVILELRGLLKEQSIERAQTNFLDHVRRVELYGVDLHPVKDCKGKSIQLGISGRNLSIYRSSNNVRINSFAWCKILRLFYKKKRFFIQLQHEKFEEYDTVVGFILPTKRAAKLLWKNCIEQHSFFRLGCRQVDPRQVTKGVWPVLRKLFTSTSVQSCYNVREPSTKVVVDRRSITYRRYDHLHKVQSTTEGTSPRLAWSSSLPGSLDDDDAKSGMKEAIASSRNDSSSVSPVSTAAFIPNGLQSFEYADEDSQPDLRLPLYLSDTSPSASCSRHSTDQFDVRLKADASGVFGFNLRFEKERSSARLSRLLPNSSADMSYPPMHIGDELVAVEGHPVECLTQAELMELFRAARQSSLTLSLRRSGYCWNEQDEDPPVQYVLEQTEMSSKESVAAIADGLRTGRILSHFDLLPRTRPELSSSVARRDENIQKNRYGDIFPYDCNRVVLSSCQDEDYINASYVNIPLPGNNKTLRYIATQGPLPHTVEDFWLLVWQEEIRTVAMVTPESERGRVKCHRYWPELDEIVRVGDLVINCQAKLDHLGPFIHREFLVADERTGEMRSVSHCQYLEWPDHGAPVLASQFLEYVRHIQKLGNNEENLVLVHCSAGIGRTGAFILLDSVLRLMESDCPINPIHLIKMMRDQRPMMLQTSFQYVCECIIESLQVIVETENCLAQGKPRAFAIIMMHHMTLMQEGPINTLALNRDCNKVVVTGRNVFKVCEIKDTGFVERDNIRTGKNSNLNFSCNDASWNPVDEQWLATAATNGAVVLWNIQKSIKLKQETVYNDHKRTVNKVTFHGSEQNMLLSGSQDGTMKYFDIRMKAAVMTFVSNAESVRDVQFNPYQCFSFAAVSENGTVQLWDLRRQDRSEKQFTAHSGPVFACDWHPENKTWLATAGRDKAVKVWDLGYRPVLEYTVTTMASVGRIKWRPQRMHHIASCALVIDSVIHVWDVRRPYIPHASFNDHKDITTGIAWRGSPDVLLSTSKDSYLIQHVIADAERPMEKANPICVTYNSKGSLTLAAIDKNPKKNKNLTLPRKSKSESEEYPAVRCSIFVFENEKPTPAQVFRDCARYYWLQTTTGKSLGEICDHNAVVALNAGRIQIATIWRVIKLLFGLESVSTSAVAIVGPNRPATVNREESEPGDSGIKDASSRPSTRHQSGNVAFTSQQATQSEPLVNGSGSNNSNSAPTSNSNERGVSDTSGGVSEEAESEVEDIDSQVMLSHIASGSHFNTSDFFFGDAEADVLNDFNGTSDSVQAGKSNGDTDQQQQQQQQLNRMDWILPSEAFQPRHEIKDRSPPPEHFTSRCFAGTRIEAQMVEVEDTTSALLCLPGSSSSLGTSLGWSGISNAVDMVYHMAEDGDVQTAVSLILVLGDRIRHLLNESAVEHWILAYIDSLSRCRLWNTAALVVKLSQCESVQLRFDVYPTHCNLCSRALQRRGWLCDSCKTITNTCSLCHLVVRGLYVWCRGCSHGGHLLHIREWFSNNNTCPTGCGHVCEFD</sequence>
<dbReference type="EMBL" id="CAKKLH010000024">
    <property type="protein sequence ID" value="CAH0099663.1"/>
    <property type="molecule type" value="Genomic_DNA"/>
</dbReference>
<feature type="compositionally biased region" description="Polar residues" evidence="15">
    <location>
        <begin position="1423"/>
        <end position="1440"/>
    </location>
</feature>
<dbReference type="SUPFAM" id="SSF52799">
    <property type="entry name" value="(Phosphotyrosine protein) phosphatases II"/>
    <property type="match status" value="1"/>
</dbReference>
<evidence type="ECO:0000256" key="8">
    <source>
        <dbReference type="ARBA" id="ARBA00022737"/>
    </source>
</evidence>
<dbReference type="GO" id="GO:0009887">
    <property type="term" value="P:animal organ morphogenesis"/>
    <property type="evidence" value="ECO:0007669"/>
    <property type="project" value="UniProtKB-ARBA"/>
</dbReference>
<dbReference type="Pfam" id="PF09380">
    <property type="entry name" value="FERM_C"/>
    <property type="match status" value="1"/>
</dbReference>
<dbReference type="PANTHER" id="PTHR46200">
    <property type="entry name" value="GATOR COMPLEX PROTEIN WDR24"/>
    <property type="match status" value="1"/>
</dbReference>
<dbReference type="SMART" id="SM00194">
    <property type="entry name" value="PTPc"/>
    <property type="match status" value="1"/>
</dbReference>
<feature type="domain" description="Tyrosine specific protein phosphatases" evidence="17">
    <location>
        <begin position="757"/>
        <end position="831"/>
    </location>
</feature>
<evidence type="ECO:0000259" key="18">
    <source>
        <dbReference type="PROSITE" id="PS50057"/>
    </source>
</evidence>
<dbReference type="GO" id="GO:0008270">
    <property type="term" value="F:zinc ion binding"/>
    <property type="evidence" value="ECO:0007669"/>
    <property type="project" value="UniProtKB-KW"/>
</dbReference>
<dbReference type="SUPFAM" id="SSF50978">
    <property type="entry name" value="WD40 repeat-like"/>
    <property type="match status" value="1"/>
</dbReference>
<keyword evidence="12" id="KW-0206">Cytoskeleton</keyword>
<dbReference type="InterPro" id="IPR018980">
    <property type="entry name" value="FERM_PH-like_C"/>
</dbReference>
<dbReference type="GO" id="GO:0016239">
    <property type="term" value="P:positive regulation of macroautophagy"/>
    <property type="evidence" value="ECO:0007669"/>
    <property type="project" value="TreeGrafter"/>
</dbReference>
<dbReference type="GO" id="GO:0034198">
    <property type="term" value="P:cellular response to amino acid starvation"/>
    <property type="evidence" value="ECO:0007669"/>
    <property type="project" value="TreeGrafter"/>
</dbReference>
<dbReference type="GO" id="GO:0071944">
    <property type="term" value="C:cell periphery"/>
    <property type="evidence" value="ECO:0007669"/>
    <property type="project" value="UniProtKB-ARBA"/>
</dbReference>
<organism evidence="20 21">
    <name type="scientific">Daphnia galeata</name>
    <dbReference type="NCBI Taxonomy" id="27404"/>
    <lineage>
        <taxon>Eukaryota</taxon>
        <taxon>Metazoa</taxon>
        <taxon>Ecdysozoa</taxon>
        <taxon>Arthropoda</taxon>
        <taxon>Crustacea</taxon>
        <taxon>Branchiopoda</taxon>
        <taxon>Diplostraca</taxon>
        <taxon>Cladocera</taxon>
        <taxon>Anomopoda</taxon>
        <taxon>Daphniidae</taxon>
        <taxon>Daphnia</taxon>
    </lineage>
</organism>
<evidence type="ECO:0000256" key="3">
    <source>
        <dbReference type="ARBA" id="ARBA00008134"/>
    </source>
</evidence>
<dbReference type="GO" id="GO:0005829">
    <property type="term" value="C:cytosol"/>
    <property type="evidence" value="ECO:0007669"/>
    <property type="project" value="TreeGrafter"/>
</dbReference>
<dbReference type="SUPFAM" id="SSF47031">
    <property type="entry name" value="Second domain of FERM"/>
    <property type="match status" value="1"/>
</dbReference>
<dbReference type="InterPro" id="IPR049566">
    <property type="entry name" value="WDR59_RTC1-like_RING_Znf"/>
</dbReference>
<dbReference type="InterPro" id="IPR000299">
    <property type="entry name" value="FERM_domain"/>
</dbReference>
<evidence type="ECO:0000256" key="11">
    <source>
        <dbReference type="ARBA" id="ARBA00022949"/>
    </source>
</evidence>
<dbReference type="InterPro" id="IPR019775">
    <property type="entry name" value="WD40_repeat_CS"/>
</dbReference>
<name>A0A8J2WAW1_9CRUS</name>
<evidence type="ECO:0000259" key="16">
    <source>
        <dbReference type="PROSITE" id="PS50055"/>
    </source>
</evidence>
<dbReference type="Gene3D" id="3.10.20.90">
    <property type="entry name" value="Phosphatidylinositol 3-kinase Catalytic Subunit, Chain A, domain 1"/>
    <property type="match status" value="1"/>
</dbReference>
<gene>
    <name evidence="20" type="ORF">DGAL_LOCUS1818</name>
</gene>
<accession>A0A8J2WAW1</accession>
<evidence type="ECO:0000256" key="2">
    <source>
        <dbReference type="ARBA" id="ARBA00004282"/>
    </source>
</evidence>
<evidence type="ECO:0000259" key="19">
    <source>
        <dbReference type="PROSITE" id="PS50106"/>
    </source>
</evidence>
<dbReference type="PROSITE" id="PS00678">
    <property type="entry name" value="WD_REPEATS_1"/>
    <property type="match status" value="1"/>
</dbReference>
<feature type="region of interest" description="Disordered" evidence="15">
    <location>
        <begin position="371"/>
        <end position="410"/>
    </location>
</feature>
<dbReference type="InterPro" id="IPR003595">
    <property type="entry name" value="Tyr_Pase_cat"/>
</dbReference>
<dbReference type="PROSITE" id="PS50082">
    <property type="entry name" value="WD_REPEATS_2"/>
    <property type="match status" value="3"/>
</dbReference>
<feature type="region of interest" description="Disordered" evidence="15">
    <location>
        <begin position="1423"/>
        <end position="1448"/>
    </location>
</feature>
<feature type="repeat" description="WD" evidence="14">
    <location>
        <begin position="960"/>
        <end position="1002"/>
    </location>
</feature>
<dbReference type="PROSITE" id="PS00383">
    <property type="entry name" value="TYR_PHOSPHATASE_1"/>
    <property type="match status" value="1"/>
</dbReference>
<dbReference type="Gene3D" id="2.30.29.30">
    <property type="entry name" value="Pleckstrin-homology domain (PH domain)/Phosphotyrosine-binding domain (PTB)"/>
    <property type="match status" value="1"/>
</dbReference>
<keyword evidence="21" id="KW-1185">Reference proteome</keyword>
<feature type="region of interest" description="Disordered" evidence="15">
    <location>
        <begin position="1307"/>
        <end position="1389"/>
    </location>
</feature>
<dbReference type="FunFam" id="2.30.29.30:FF:000002">
    <property type="entry name" value="Band 4.1-like protein 5 isoform 1"/>
    <property type="match status" value="1"/>
</dbReference>
<dbReference type="SMART" id="SM00320">
    <property type="entry name" value="WD40"/>
    <property type="match status" value="6"/>
</dbReference>
<dbReference type="PROSITE" id="PS50055">
    <property type="entry name" value="TYR_PHOSPHATASE_PTP"/>
    <property type="match status" value="1"/>
</dbReference>
<dbReference type="InterPro" id="IPR000242">
    <property type="entry name" value="PTP_cat"/>
</dbReference>
<comment type="subcellular location">
    <subcellularLocation>
        <location evidence="2">Cell junction</location>
    </subcellularLocation>
    <subcellularLocation>
        <location evidence="1">Cytoplasm</location>
        <location evidence="1">Cytoskeleton</location>
    </subcellularLocation>
</comment>
<dbReference type="PROSITE" id="PS50057">
    <property type="entry name" value="FERM_3"/>
    <property type="match status" value="1"/>
</dbReference>
<evidence type="ECO:0000259" key="17">
    <source>
        <dbReference type="PROSITE" id="PS50056"/>
    </source>
</evidence>
<dbReference type="InterPro" id="IPR029071">
    <property type="entry name" value="Ubiquitin-like_domsf"/>
</dbReference>
<dbReference type="InterPro" id="IPR036034">
    <property type="entry name" value="PDZ_sf"/>
</dbReference>
<dbReference type="Gene3D" id="2.30.42.10">
    <property type="match status" value="1"/>
</dbReference>
<dbReference type="Pfam" id="PF17120">
    <property type="entry name" value="zf-RING_16"/>
    <property type="match status" value="1"/>
</dbReference>
<dbReference type="Gene3D" id="2.130.10.10">
    <property type="entry name" value="YVTN repeat-like/Quinoprotein amine dehydrogenase"/>
    <property type="match status" value="1"/>
</dbReference>
<dbReference type="Pfam" id="PF09379">
    <property type="entry name" value="FERM_N"/>
    <property type="match status" value="1"/>
</dbReference>
<feature type="repeat" description="WD" evidence="14">
    <location>
        <begin position="1003"/>
        <end position="1045"/>
    </location>
</feature>
<protein>
    <recommendedName>
        <fullName evidence="13">GATOR2 complex protein WDR24</fullName>
    </recommendedName>
</protein>
<feature type="domain" description="Tyrosine-protein phosphatase" evidence="16">
    <location>
        <begin position="581"/>
        <end position="830"/>
    </location>
</feature>
<dbReference type="SUPFAM" id="SSF50729">
    <property type="entry name" value="PH domain-like"/>
    <property type="match status" value="1"/>
</dbReference>
<dbReference type="GO" id="GO:0061700">
    <property type="term" value="C:GATOR2 complex"/>
    <property type="evidence" value="ECO:0007669"/>
    <property type="project" value="TreeGrafter"/>
</dbReference>
<feature type="compositionally biased region" description="Basic and acidic residues" evidence="15">
    <location>
        <begin position="1310"/>
        <end position="1325"/>
    </location>
</feature>
<comment type="similarity">
    <text evidence="3">Belongs to the WD repeat WDR24 family.</text>
</comment>
<keyword evidence="10" id="KW-0862">Zinc</keyword>
<comment type="caution">
    <text evidence="20">The sequence shown here is derived from an EMBL/GenBank/DDBJ whole genome shotgun (WGS) entry which is preliminary data.</text>
</comment>
<proteinExistence type="inferred from homology"/>
<dbReference type="SUPFAM" id="SSF50156">
    <property type="entry name" value="PDZ domain-like"/>
    <property type="match status" value="1"/>
</dbReference>
<keyword evidence="8" id="KW-0677">Repeat</keyword>
<comment type="similarity">
    <text evidence="4">Belongs to the protein-tyrosine phosphatase family. Non-receptor class subfamily.</text>
</comment>
<dbReference type="Pfam" id="PF00400">
    <property type="entry name" value="WD40"/>
    <property type="match status" value="3"/>
</dbReference>
<keyword evidence="9" id="KW-0863">Zinc-finger</keyword>
<keyword evidence="6 14" id="KW-0853">WD repeat</keyword>
<dbReference type="GO" id="GO:0005774">
    <property type="term" value="C:vacuolar membrane"/>
    <property type="evidence" value="ECO:0007669"/>
    <property type="project" value="TreeGrafter"/>
</dbReference>
<evidence type="ECO:0000256" key="4">
    <source>
        <dbReference type="ARBA" id="ARBA00009649"/>
    </source>
</evidence>
<dbReference type="SMART" id="SM00228">
    <property type="entry name" value="PDZ"/>
    <property type="match status" value="1"/>
</dbReference>
<dbReference type="InterPro" id="IPR016130">
    <property type="entry name" value="Tyr_Pase_AS"/>
</dbReference>
<dbReference type="Pfam" id="PF00102">
    <property type="entry name" value="Y_phosphatase"/>
    <property type="match status" value="1"/>
</dbReference>
<dbReference type="GO" id="GO:0005856">
    <property type="term" value="C:cytoskeleton"/>
    <property type="evidence" value="ECO:0007669"/>
    <property type="project" value="UniProtKB-SubCell"/>
</dbReference>
<reference evidence="20" key="1">
    <citation type="submission" date="2021-11" db="EMBL/GenBank/DDBJ databases">
        <authorList>
            <person name="Schell T."/>
        </authorList>
    </citation>
    <scope>NUCLEOTIDE SEQUENCE</scope>
    <source>
        <strain evidence="20">M5</strain>
    </source>
</reference>
<dbReference type="SUPFAM" id="SSF54236">
    <property type="entry name" value="Ubiquitin-like"/>
    <property type="match status" value="1"/>
</dbReference>
<dbReference type="CDD" id="cd00136">
    <property type="entry name" value="PDZ_canonical"/>
    <property type="match status" value="1"/>
</dbReference>
<evidence type="ECO:0000256" key="14">
    <source>
        <dbReference type="PROSITE-ProRule" id="PRU00221"/>
    </source>
</evidence>
<evidence type="ECO:0000256" key="7">
    <source>
        <dbReference type="ARBA" id="ARBA00022723"/>
    </source>
</evidence>
<evidence type="ECO:0000256" key="6">
    <source>
        <dbReference type="ARBA" id="ARBA00022574"/>
    </source>
</evidence>
<dbReference type="PROSITE" id="PS50294">
    <property type="entry name" value="WD_REPEATS_REGION"/>
    <property type="match status" value="1"/>
</dbReference>
<feature type="domain" description="FERM" evidence="18">
    <location>
        <begin position="21"/>
        <end position="307"/>
    </location>
</feature>
<dbReference type="PROSITE" id="PS50106">
    <property type="entry name" value="PDZ"/>
    <property type="match status" value="1"/>
</dbReference>
<feature type="compositionally biased region" description="Low complexity" evidence="15">
    <location>
        <begin position="1352"/>
        <end position="1368"/>
    </location>
</feature>
<evidence type="ECO:0000256" key="10">
    <source>
        <dbReference type="ARBA" id="ARBA00022833"/>
    </source>
</evidence>
<dbReference type="PROSITE" id="PS50056">
    <property type="entry name" value="TYR_PHOSPHATASE_2"/>
    <property type="match status" value="1"/>
</dbReference>
<dbReference type="SMART" id="SM01196">
    <property type="entry name" value="FERM_C"/>
    <property type="match status" value="1"/>
</dbReference>
<dbReference type="SMART" id="SM00295">
    <property type="entry name" value="B41"/>
    <property type="match status" value="1"/>
</dbReference>
<dbReference type="CDD" id="cd14473">
    <property type="entry name" value="FERM_B-lobe"/>
    <property type="match status" value="1"/>
</dbReference>